<evidence type="ECO:0000313" key="3">
    <source>
        <dbReference type="EMBL" id="KAJ1725979.1"/>
    </source>
</evidence>
<feature type="compositionally biased region" description="Low complexity" evidence="1">
    <location>
        <begin position="229"/>
        <end position="240"/>
    </location>
</feature>
<dbReference type="AlphaFoldDB" id="A0A9W7Y795"/>
<evidence type="ECO:0000313" key="4">
    <source>
        <dbReference type="Proteomes" id="UP001143981"/>
    </source>
</evidence>
<feature type="compositionally biased region" description="Low complexity" evidence="1">
    <location>
        <begin position="83"/>
        <end position="92"/>
    </location>
</feature>
<name>A0A9W7Y795_9FUNG</name>
<evidence type="ECO:0000256" key="1">
    <source>
        <dbReference type="SAM" id="MobiDB-lite"/>
    </source>
</evidence>
<dbReference type="InterPro" id="IPR040345">
    <property type="entry name" value="Mug56/Spo71"/>
</dbReference>
<proteinExistence type="predicted"/>
<dbReference type="OrthoDB" id="5579281at2759"/>
<organism evidence="3 4">
    <name type="scientific">Coemansia biformis</name>
    <dbReference type="NCBI Taxonomy" id="1286918"/>
    <lineage>
        <taxon>Eukaryota</taxon>
        <taxon>Fungi</taxon>
        <taxon>Fungi incertae sedis</taxon>
        <taxon>Zoopagomycota</taxon>
        <taxon>Kickxellomycotina</taxon>
        <taxon>Kickxellomycetes</taxon>
        <taxon>Kickxellales</taxon>
        <taxon>Kickxellaceae</taxon>
        <taxon>Coemansia</taxon>
    </lineage>
</organism>
<gene>
    <name evidence="3" type="ORF">LPJ61_005506</name>
</gene>
<feature type="region of interest" description="Disordered" evidence="1">
    <location>
        <begin position="61"/>
        <end position="114"/>
    </location>
</feature>
<dbReference type="PANTHER" id="PTHR28076">
    <property type="entry name" value="SPORULATION-SPECIFIC PROTEIN 71"/>
    <property type="match status" value="1"/>
</dbReference>
<accession>A0A9W7Y795</accession>
<feature type="domain" description="Prospore membrane adapter protein SPO71 PH" evidence="2">
    <location>
        <begin position="383"/>
        <end position="532"/>
    </location>
</feature>
<dbReference type="Pfam" id="PF23207">
    <property type="entry name" value="PH_SPO71"/>
    <property type="match status" value="1"/>
</dbReference>
<feature type="region of interest" description="Disordered" evidence="1">
    <location>
        <begin position="173"/>
        <end position="257"/>
    </location>
</feature>
<evidence type="ECO:0000259" key="2">
    <source>
        <dbReference type="Pfam" id="PF23207"/>
    </source>
</evidence>
<comment type="caution">
    <text evidence="3">The sequence shown here is derived from an EMBL/GenBank/DDBJ whole genome shotgun (WGS) entry which is preliminary data.</text>
</comment>
<dbReference type="GO" id="GO:1902657">
    <property type="term" value="P:protein localization to prospore membrane"/>
    <property type="evidence" value="ECO:0007669"/>
    <property type="project" value="InterPro"/>
</dbReference>
<sequence length="829" mass="89739">MHKHPFVPMVLREEPTKAGVFRRQHGAQHGGVALRAFIGPTDTAWMQQHQRWWVRTAEKVEAKEGTTRKLHRRKSKEPRYDGPGDPFAGAAAQHSPPEYYDSHDSEDVESDWSSLAGAGCASSVDSLVQTPVMSPEPGAAQRVPAQGSGRNAIPMPVLPPSPHQHSPHQLALQSRGAVDTPIGRAPETRHRRSMSAIKSLFRRHSTSRPTPLEDDAGLAPGDRRSLDTALGGLLISGASGQDPAPARRGRDRTTSLSHAQASLGLPGAHHGQPAVIRSPVEAGAVSPRLPSLRRIAVTRSSRSNTGQPPAETNAAGASTAEALAATPSMSHADIRLQILAAADKLGAAVSPAPSRVWRARKAMVAKVKASYRRQSQLPENAVILSTRAVIRRETVSHEALSENYNETTCRRFRESAHEWAEMWLALTKRGILFYPASKRRPAVAVLFPPYAQTAPRVSLFSTLDLSLAIMYYSRAAAASTASDMKSKRPDGGAAAAAADDPEASRARLRVAIIKFPSTQVACEWYREIGQALLLGRAMYPNCFLHECPPAAQPAPGSVVVNVPEIGVKVQVKLGRHGLAVPAGVLLGGPDDALLERQWRCEATTAWHVRRDAVNALLSDKVVGDRVREWLDAERLGQLTIGMAWRRYDRLDWIMPCGALDAAGCFKVDSVNDRVVGPQLLEGTHSLELRVLEHYPDSVAVDRRRVDEPLGAEGFVMLKRDKRHKLEMATYRPALLTTHDGFLFFIHAPRAVRHLEMCASGCNSPPASANAIHGCDTPSADAHLSVSRSSGRRSLEGFSSNGSIGAACAGQPVSYYHTSGDNCSRQMSLA</sequence>
<dbReference type="EMBL" id="JANBOI010001859">
    <property type="protein sequence ID" value="KAJ1725979.1"/>
    <property type="molecule type" value="Genomic_DNA"/>
</dbReference>
<dbReference type="InterPro" id="IPR057379">
    <property type="entry name" value="PH_SPO71"/>
</dbReference>
<protein>
    <recommendedName>
        <fullName evidence="2">Prospore membrane adapter protein SPO71 PH domain-containing protein</fullName>
    </recommendedName>
</protein>
<dbReference type="PANTHER" id="PTHR28076:SF1">
    <property type="entry name" value="PROSPORE MEMBRANE ADAPTER PROTEIN SPO71"/>
    <property type="match status" value="1"/>
</dbReference>
<keyword evidence="4" id="KW-1185">Reference proteome</keyword>
<reference evidence="3" key="1">
    <citation type="submission" date="2022-07" db="EMBL/GenBank/DDBJ databases">
        <title>Phylogenomic reconstructions and comparative analyses of Kickxellomycotina fungi.</title>
        <authorList>
            <person name="Reynolds N.K."/>
            <person name="Stajich J.E."/>
            <person name="Barry K."/>
            <person name="Grigoriev I.V."/>
            <person name="Crous P."/>
            <person name="Smith M.E."/>
        </authorList>
    </citation>
    <scope>NUCLEOTIDE SEQUENCE</scope>
    <source>
        <strain evidence="3">BCRC 34381</strain>
    </source>
</reference>
<dbReference type="Proteomes" id="UP001143981">
    <property type="component" value="Unassembled WGS sequence"/>
</dbReference>
<feature type="non-terminal residue" evidence="3">
    <location>
        <position position="829"/>
    </location>
</feature>